<dbReference type="Proteomes" id="UP001612928">
    <property type="component" value="Unassembled WGS sequence"/>
</dbReference>
<comment type="caution">
    <text evidence="3">The sequence shown here is derived from an EMBL/GenBank/DDBJ whole genome shotgun (WGS) entry which is preliminary data.</text>
</comment>
<feature type="compositionally biased region" description="Basic and acidic residues" evidence="1">
    <location>
        <begin position="179"/>
        <end position="191"/>
    </location>
</feature>
<evidence type="ECO:0000313" key="3">
    <source>
        <dbReference type="EMBL" id="MFI7440570.1"/>
    </source>
</evidence>
<reference evidence="3 4" key="1">
    <citation type="submission" date="2024-10" db="EMBL/GenBank/DDBJ databases">
        <title>The Natural Products Discovery Center: Release of the First 8490 Sequenced Strains for Exploring Actinobacteria Biosynthetic Diversity.</title>
        <authorList>
            <person name="Kalkreuter E."/>
            <person name="Kautsar S.A."/>
            <person name="Yang D."/>
            <person name="Bader C.D."/>
            <person name="Teijaro C.N."/>
            <person name="Fluegel L."/>
            <person name="Davis C.M."/>
            <person name="Simpson J.R."/>
            <person name="Lauterbach L."/>
            <person name="Steele A.D."/>
            <person name="Gui C."/>
            <person name="Meng S."/>
            <person name="Li G."/>
            <person name="Viehrig K."/>
            <person name="Ye F."/>
            <person name="Su P."/>
            <person name="Kiefer A.F."/>
            <person name="Nichols A."/>
            <person name="Cepeda A.J."/>
            <person name="Yan W."/>
            <person name="Fan B."/>
            <person name="Jiang Y."/>
            <person name="Adhikari A."/>
            <person name="Zheng C.-J."/>
            <person name="Schuster L."/>
            <person name="Cowan T.M."/>
            <person name="Smanski M.J."/>
            <person name="Chevrette M.G."/>
            <person name="De Carvalho L.P.S."/>
            <person name="Shen B."/>
        </authorList>
    </citation>
    <scope>NUCLEOTIDE SEQUENCE [LARGE SCALE GENOMIC DNA]</scope>
    <source>
        <strain evidence="3 4">NPDC049503</strain>
    </source>
</reference>
<dbReference type="InterPro" id="IPR024975">
    <property type="entry name" value="NOV_C"/>
</dbReference>
<keyword evidence="4" id="KW-1185">Reference proteome</keyword>
<evidence type="ECO:0000313" key="4">
    <source>
        <dbReference type="Proteomes" id="UP001612928"/>
    </source>
</evidence>
<feature type="domain" description="Protein NO VEIN C-terminal" evidence="2">
    <location>
        <begin position="207"/>
        <end position="270"/>
    </location>
</feature>
<feature type="region of interest" description="Disordered" evidence="1">
    <location>
        <begin position="164"/>
        <end position="191"/>
    </location>
</feature>
<dbReference type="Pfam" id="PF13020">
    <property type="entry name" value="NOV_C"/>
    <property type="match status" value="1"/>
</dbReference>
<accession>A0ABW8A1B4</accession>
<protein>
    <submittedName>
        <fullName evidence="3">Protein NO VEIN domain-containing protein</fullName>
    </submittedName>
</protein>
<evidence type="ECO:0000259" key="2">
    <source>
        <dbReference type="Pfam" id="PF13020"/>
    </source>
</evidence>
<proteinExistence type="predicted"/>
<dbReference type="RefSeq" id="WP_397020324.1">
    <property type="nucleotide sequence ID" value="NZ_JBITMB010000003.1"/>
</dbReference>
<organism evidence="3 4">
    <name type="scientific">Nonomuraea indica</name>
    <dbReference type="NCBI Taxonomy" id="1581193"/>
    <lineage>
        <taxon>Bacteria</taxon>
        <taxon>Bacillati</taxon>
        <taxon>Actinomycetota</taxon>
        <taxon>Actinomycetes</taxon>
        <taxon>Streptosporangiales</taxon>
        <taxon>Streptosporangiaceae</taxon>
        <taxon>Nonomuraea</taxon>
    </lineage>
</organism>
<sequence>MRVINDGGGALDAEFSLGLDGDVLTLTMESASGRSGTRPPKNSQYMHALDLLLARLQKLDAVLLDGYVDSRESRRRQLTKEECRIVADDAGPLREVRDITSLRRRLTAKAGGVGRLQREDGKPGKEGNRSKRIKLIFTVPQQSAAFDRLLRALVSGELELSEGITADRRQGHHASVSNHDQEQRQANERRARDAGYIADAEVRRAIEQQAVRQAVDLYHQEGYEVDDVGLIKPYDLHATRGDEVVHVEVKGSSQTADSVELTINEVEHAYAAVTDLVVVDAIAYTRLDDGTVQTRDGRVRRWSSWSPAEADLSATRFRYCLPGDASGVGRTGEM</sequence>
<name>A0ABW8A1B4_9ACTN</name>
<gene>
    <name evidence="3" type="ORF">ACIBP5_11480</name>
</gene>
<evidence type="ECO:0000256" key="1">
    <source>
        <dbReference type="SAM" id="MobiDB-lite"/>
    </source>
</evidence>
<dbReference type="EMBL" id="JBITMB010000003">
    <property type="protein sequence ID" value="MFI7440570.1"/>
    <property type="molecule type" value="Genomic_DNA"/>
</dbReference>